<evidence type="ECO:0000313" key="3">
    <source>
        <dbReference type="Proteomes" id="UP000654471"/>
    </source>
</evidence>
<dbReference type="EMBL" id="BMRP01000075">
    <property type="protein sequence ID" value="GGV02036.1"/>
    <property type="molecule type" value="Genomic_DNA"/>
</dbReference>
<sequence length="96" mass="10488">MPAEPAVQVRYDHGVTSLLRTNYGSADGSRASVVQGKTSTNRWEMQVQGLPGAPDKVPVHCEQGPFGFHVTALPARQHQAKGRRQPVSGRRFARLP</sequence>
<feature type="region of interest" description="Disordered" evidence="1">
    <location>
        <begin position="75"/>
        <end position="96"/>
    </location>
</feature>
<gene>
    <name evidence="2" type="ORF">GCM10010211_81700</name>
</gene>
<comment type="caution">
    <text evidence="2">The sequence shown here is derived from an EMBL/GenBank/DDBJ whole genome shotgun (WGS) entry which is preliminary data.</text>
</comment>
<name>A0ABQ2VP66_9ACTN</name>
<evidence type="ECO:0000256" key="1">
    <source>
        <dbReference type="SAM" id="MobiDB-lite"/>
    </source>
</evidence>
<organism evidence="2 3">
    <name type="scientific">Streptomyces albospinus</name>
    <dbReference type="NCBI Taxonomy" id="285515"/>
    <lineage>
        <taxon>Bacteria</taxon>
        <taxon>Bacillati</taxon>
        <taxon>Actinomycetota</taxon>
        <taxon>Actinomycetes</taxon>
        <taxon>Kitasatosporales</taxon>
        <taxon>Streptomycetaceae</taxon>
        <taxon>Streptomyces</taxon>
    </lineage>
</organism>
<accession>A0ABQ2VP66</accession>
<evidence type="ECO:0000313" key="2">
    <source>
        <dbReference type="EMBL" id="GGV02036.1"/>
    </source>
</evidence>
<protein>
    <submittedName>
        <fullName evidence="2">Uncharacterized protein</fullName>
    </submittedName>
</protein>
<keyword evidence="3" id="KW-1185">Reference proteome</keyword>
<dbReference type="Proteomes" id="UP000654471">
    <property type="component" value="Unassembled WGS sequence"/>
</dbReference>
<reference evidence="3" key="1">
    <citation type="journal article" date="2019" name="Int. J. Syst. Evol. Microbiol.">
        <title>The Global Catalogue of Microorganisms (GCM) 10K type strain sequencing project: providing services to taxonomists for standard genome sequencing and annotation.</title>
        <authorList>
            <consortium name="The Broad Institute Genomics Platform"/>
            <consortium name="The Broad Institute Genome Sequencing Center for Infectious Disease"/>
            <person name="Wu L."/>
            <person name="Ma J."/>
        </authorList>
    </citation>
    <scope>NUCLEOTIDE SEQUENCE [LARGE SCALE GENOMIC DNA]</scope>
    <source>
        <strain evidence="3">JCM 3399</strain>
    </source>
</reference>
<proteinExistence type="predicted"/>